<dbReference type="GO" id="GO:0016787">
    <property type="term" value="F:hydrolase activity"/>
    <property type="evidence" value="ECO:0007669"/>
    <property type="project" value="InterPro"/>
</dbReference>
<dbReference type="InterPro" id="IPR052358">
    <property type="entry name" value="Aro_Compnd_Degr_Hydrolases"/>
</dbReference>
<name>A0AA88ZAR6_BURCE</name>
<sequence length="307" mass="33848">MTRRTFLAPLAAASESHAFAPSPAAAEATTRPAHAAPLLACDAHLHVFDRRFPSEPGAEVYTHATATDYQRAIQARLGTTRAVVVTPRAYAADNSVTLDAIRQLGADRTRGVGVVRTDVTDAELRALHDGGIRGIRFTLYRPEHAPTRFDMVEALSARVHALGWHVQLHWTADQIAAHETLLMRLPSTIVFDHMARLPQPVGTSHPAFAIVRRLVDQGRAWVKLSGPYLDSRVGVSGRFADVDALARAWVAAAPERLVWGSDWPHATETVPPDDARLFDQLADWVPDDHLRERILVRNPAQLYDFPS</sequence>
<dbReference type="AlphaFoldDB" id="A0AA88ZAR6"/>
<evidence type="ECO:0000259" key="1">
    <source>
        <dbReference type="Pfam" id="PF04909"/>
    </source>
</evidence>
<dbReference type="EMBL" id="JPGD01000003">
    <property type="protein sequence ID" value="KGC06967.1"/>
    <property type="molecule type" value="Genomic_DNA"/>
</dbReference>
<dbReference type="Gene3D" id="3.20.20.140">
    <property type="entry name" value="Metal-dependent hydrolases"/>
    <property type="match status" value="1"/>
</dbReference>
<protein>
    <submittedName>
        <fullName evidence="2">Amidohydrolase family protein</fullName>
    </submittedName>
</protein>
<dbReference type="RefSeq" id="WP_080747852.1">
    <property type="nucleotide sequence ID" value="NZ_KN150856.1"/>
</dbReference>
<dbReference type="Pfam" id="PF04909">
    <property type="entry name" value="Amidohydro_2"/>
    <property type="match status" value="1"/>
</dbReference>
<dbReference type="InterPro" id="IPR006680">
    <property type="entry name" value="Amidohydro-rel"/>
</dbReference>
<organism evidence="2 3">
    <name type="scientific">Burkholderia cepacia</name>
    <name type="common">Pseudomonas cepacia</name>
    <dbReference type="NCBI Taxonomy" id="292"/>
    <lineage>
        <taxon>Bacteria</taxon>
        <taxon>Pseudomonadati</taxon>
        <taxon>Pseudomonadota</taxon>
        <taxon>Betaproteobacteria</taxon>
        <taxon>Burkholderiales</taxon>
        <taxon>Burkholderiaceae</taxon>
        <taxon>Burkholderia</taxon>
        <taxon>Burkholderia cepacia complex</taxon>
    </lineage>
</organism>
<evidence type="ECO:0000313" key="3">
    <source>
        <dbReference type="Proteomes" id="UP000029575"/>
    </source>
</evidence>
<comment type="caution">
    <text evidence="2">The sequence shown here is derived from an EMBL/GenBank/DDBJ whole genome shotgun (WGS) entry which is preliminary data.</text>
</comment>
<dbReference type="PANTHER" id="PTHR35563">
    <property type="entry name" value="BARREL METAL-DEPENDENT HYDROLASE, PUTATIVE (AFU_ORTHOLOGUE AFUA_1G16240)-RELATED"/>
    <property type="match status" value="1"/>
</dbReference>
<proteinExistence type="predicted"/>
<dbReference type="SUPFAM" id="SSF51556">
    <property type="entry name" value="Metallo-dependent hydrolases"/>
    <property type="match status" value="1"/>
</dbReference>
<dbReference type="InterPro" id="IPR032466">
    <property type="entry name" value="Metal_Hydrolase"/>
</dbReference>
<gene>
    <name evidence="2" type="ORF">DM43_4986</name>
</gene>
<dbReference type="PANTHER" id="PTHR35563:SF2">
    <property type="entry name" value="BARREL METAL-DEPENDENT HYDROLASE, PUTATIVE (AFU_ORTHOLOGUE AFUA_1G16240)-RELATED"/>
    <property type="match status" value="1"/>
</dbReference>
<accession>A0AA88ZAR6</accession>
<feature type="domain" description="Amidohydrolase-related" evidence="1">
    <location>
        <begin position="41"/>
        <end position="305"/>
    </location>
</feature>
<reference evidence="2 3" key="1">
    <citation type="submission" date="2014-06" db="EMBL/GenBank/DDBJ databases">
        <authorList>
            <person name="Bishop-Lilly K.A."/>
            <person name="Broomall S.M."/>
            <person name="Chain P.S."/>
            <person name="Chertkov O."/>
            <person name="Coyne S.R."/>
            <person name="Daligault H.E."/>
            <person name="Davenport K.W."/>
            <person name="Erkkila T."/>
            <person name="Frey K.G."/>
            <person name="Gibbons H.S."/>
            <person name="Gu W."/>
            <person name="Jaissle J."/>
            <person name="Johnson S.L."/>
            <person name="Koroleva G.I."/>
            <person name="Ladner J.T."/>
            <person name="Lo C.-C."/>
            <person name="Minogue T.D."/>
            <person name="Munk C."/>
            <person name="Palacios G.F."/>
            <person name="Redden C.L."/>
            <person name="Rosenzweig C.N."/>
            <person name="Scholz M.B."/>
            <person name="Teshima H."/>
            <person name="Xu Y."/>
        </authorList>
    </citation>
    <scope>NUCLEOTIDE SEQUENCE [LARGE SCALE GENOMIC DNA]</scope>
    <source>
        <strain evidence="2 3">DWS 37UF10B-2</strain>
    </source>
</reference>
<dbReference type="Proteomes" id="UP000029575">
    <property type="component" value="Unassembled WGS sequence"/>
</dbReference>
<evidence type="ECO:0000313" key="2">
    <source>
        <dbReference type="EMBL" id="KGC06967.1"/>
    </source>
</evidence>